<dbReference type="Proteomes" id="UP000038045">
    <property type="component" value="Unplaced"/>
</dbReference>
<accession>A0A0N4Z6D9</accession>
<feature type="chain" id="PRO_5005891185" evidence="1">
    <location>
        <begin position="18"/>
        <end position="119"/>
    </location>
</feature>
<reference evidence="3" key="1">
    <citation type="submission" date="2017-02" db="UniProtKB">
        <authorList>
            <consortium name="WormBaseParasite"/>
        </authorList>
    </citation>
    <scope>IDENTIFICATION</scope>
</reference>
<evidence type="ECO:0000256" key="1">
    <source>
        <dbReference type="SAM" id="SignalP"/>
    </source>
</evidence>
<sequence length="119" mass="13851">MKLLLFIIILVVETVLSKKAIWDGLNAELRINKLHITSNYTGWSPSNDAKLGIDRHYLKDEINVFPHVTFVNIQIFPIEVSKYVENGKGVLIDHLRYSSYQIFFLPSEYDEYLSNYVGR</sequence>
<dbReference type="WBParaSite" id="PTRK_0000274575.1">
    <property type="protein sequence ID" value="PTRK_0000274575.1"/>
    <property type="gene ID" value="PTRK_0000274575"/>
</dbReference>
<name>A0A0N4Z6D9_PARTI</name>
<dbReference type="AlphaFoldDB" id="A0A0N4Z6D9"/>
<feature type="signal peptide" evidence="1">
    <location>
        <begin position="1"/>
        <end position="17"/>
    </location>
</feature>
<evidence type="ECO:0000313" key="2">
    <source>
        <dbReference type="Proteomes" id="UP000038045"/>
    </source>
</evidence>
<proteinExistence type="predicted"/>
<keyword evidence="2" id="KW-1185">Reference proteome</keyword>
<keyword evidence="1" id="KW-0732">Signal</keyword>
<protein>
    <submittedName>
        <fullName evidence="3">Uncharacterized protein</fullName>
    </submittedName>
</protein>
<evidence type="ECO:0000313" key="3">
    <source>
        <dbReference type="WBParaSite" id="PTRK_0000274575.1"/>
    </source>
</evidence>
<organism evidence="2 3">
    <name type="scientific">Parastrongyloides trichosuri</name>
    <name type="common">Possum-specific nematode worm</name>
    <dbReference type="NCBI Taxonomy" id="131310"/>
    <lineage>
        <taxon>Eukaryota</taxon>
        <taxon>Metazoa</taxon>
        <taxon>Ecdysozoa</taxon>
        <taxon>Nematoda</taxon>
        <taxon>Chromadorea</taxon>
        <taxon>Rhabditida</taxon>
        <taxon>Tylenchina</taxon>
        <taxon>Panagrolaimomorpha</taxon>
        <taxon>Strongyloidoidea</taxon>
        <taxon>Strongyloididae</taxon>
        <taxon>Parastrongyloides</taxon>
    </lineage>
</organism>